<protein>
    <submittedName>
        <fullName evidence="3">Unplaced genomic scaffold SPHSTscaffold_153, whole genome shotgun sequence</fullName>
    </submittedName>
</protein>
<dbReference type="HOGENOM" id="CLU_1489901_0_0_1"/>
<feature type="compositionally biased region" description="Polar residues" evidence="2">
    <location>
        <begin position="171"/>
        <end position="181"/>
    </location>
</feature>
<dbReference type="InterPro" id="IPR036291">
    <property type="entry name" value="NAD(P)-bd_dom_sf"/>
</dbReference>
<gene>
    <name evidence="3" type="ORF">M422DRAFT_783504</name>
</gene>
<dbReference type="AlphaFoldDB" id="A0A0C9UT26"/>
<feature type="compositionally biased region" description="Low complexity" evidence="2">
    <location>
        <begin position="151"/>
        <end position="162"/>
    </location>
</feature>
<dbReference type="Proteomes" id="UP000054279">
    <property type="component" value="Unassembled WGS sequence"/>
</dbReference>
<accession>A0A0C9UT26</accession>
<keyword evidence="4" id="KW-1185">Reference proteome</keyword>
<dbReference type="InterPro" id="IPR051468">
    <property type="entry name" value="Fungal_SecMetab_SDRs"/>
</dbReference>
<feature type="region of interest" description="Disordered" evidence="2">
    <location>
        <begin position="139"/>
        <end position="181"/>
    </location>
</feature>
<dbReference type="PANTHER" id="PTHR43544:SF12">
    <property type="entry name" value="NAD(P)-BINDING ROSSMANN-FOLD SUPERFAMILY PROTEIN"/>
    <property type="match status" value="1"/>
</dbReference>
<dbReference type="PANTHER" id="PTHR43544">
    <property type="entry name" value="SHORT-CHAIN DEHYDROGENASE/REDUCTASE"/>
    <property type="match status" value="1"/>
</dbReference>
<dbReference type="Gene3D" id="3.40.50.720">
    <property type="entry name" value="NAD(P)-binding Rossmann-like Domain"/>
    <property type="match status" value="1"/>
</dbReference>
<evidence type="ECO:0000313" key="4">
    <source>
        <dbReference type="Proteomes" id="UP000054279"/>
    </source>
</evidence>
<sequence length="181" mass="19900">MKPYVFISPATRGLSLALTRYYLANTTMPVFATHRAPNPTEIRSRILDHLPNDIAHRLTLIPLELTDESSIKAVVDALASALPSNARRITGGVLLTNETRAEDIDYALLLQTFQIHVMSHLLIMKHFARFLPEYRINPSQHSAPGATDLAQNQNSSNSSPNHTPTPPPRSGYTSPPASLPS</sequence>
<evidence type="ECO:0000256" key="1">
    <source>
        <dbReference type="ARBA" id="ARBA00006484"/>
    </source>
</evidence>
<dbReference type="GO" id="GO:0016491">
    <property type="term" value="F:oxidoreductase activity"/>
    <property type="evidence" value="ECO:0007669"/>
    <property type="project" value="TreeGrafter"/>
</dbReference>
<evidence type="ECO:0000313" key="3">
    <source>
        <dbReference type="EMBL" id="KIJ32382.1"/>
    </source>
</evidence>
<comment type="similarity">
    <text evidence="1">Belongs to the short-chain dehydrogenases/reductases (SDR) family.</text>
</comment>
<proteinExistence type="inferred from homology"/>
<dbReference type="OrthoDB" id="5296at2759"/>
<dbReference type="EMBL" id="KN837228">
    <property type="protein sequence ID" value="KIJ32382.1"/>
    <property type="molecule type" value="Genomic_DNA"/>
</dbReference>
<evidence type="ECO:0000256" key="2">
    <source>
        <dbReference type="SAM" id="MobiDB-lite"/>
    </source>
</evidence>
<dbReference type="SUPFAM" id="SSF51735">
    <property type="entry name" value="NAD(P)-binding Rossmann-fold domains"/>
    <property type="match status" value="1"/>
</dbReference>
<name>A0A0C9UT26_SPHS4</name>
<reference evidence="3 4" key="1">
    <citation type="submission" date="2014-06" db="EMBL/GenBank/DDBJ databases">
        <title>Evolutionary Origins and Diversification of the Mycorrhizal Mutualists.</title>
        <authorList>
            <consortium name="DOE Joint Genome Institute"/>
            <consortium name="Mycorrhizal Genomics Consortium"/>
            <person name="Kohler A."/>
            <person name="Kuo A."/>
            <person name="Nagy L.G."/>
            <person name="Floudas D."/>
            <person name="Copeland A."/>
            <person name="Barry K.W."/>
            <person name="Cichocki N."/>
            <person name="Veneault-Fourrey C."/>
            <person name="LaButti K."/>
            <person name="Lindquist E.A."/>
            <person name="Lipzen A."/>
            <person name="Lundell T."/>
            <person name="Morin E."/>
            <person name="Murat C."/>
            <person name="Riley R."/>
            <person name="Ohm R."/>
            <person name="Sun H."/>
            <person name="Tunlid A."/>
            <person name="Henrissat B."/>
            <person name="Grigoriev I.V."/>
            <person name="Hibbett D.S."/>
            <person name="Martin F."/>
        </authorList>
    </citation>
    <scope>NUCLEOTIDE SEQUENCE [LARGE SCALE GENOMIC DNA]</scope>
    <source>
        <strain evidence="3 4">SS14</strain>
    </source>
</reference>
<dbReference type="GO" id="GO:0005737">
    <property type="term" value="C:cytoplasm"/>
    <property type="evidence" value="ECO:0007669"/>
    <property type="project" value="TreeGrafter"/>
</dbReference>
<organism evidence="3 4">
    <name type="scientific">Sphaerobolus stellatus (strain SS14)</name>
    <dbReference type="NCBI Taxonomy" id="990650"/>
    <lineage>
        <taxon>Eukaryota</taxon>
        <taxon>Fungi</taxon>
        <taxon>Dikarya</taxon>
        <taxon>Basidiomycota</taxon>
        <taxon>Agaricomycotina</taxon>
        <taxon>Agaricomycetes</taxon>
        <taxon>Phallomycetidae</taxon>
        <taxon>Geastrales</taxon>
        <taxon>Sphaerobolaceae</taxon>
        <taxon>Sphaerobolus</taxon>
    </lineage>
</organism>